<organism evidence="1 2">
    <name type="scientific">Proteiniborus ethanoligenes</name>
    <dbReference type="NCBI Taxonomy" id="415015"/>
    <lineage>
        <taxon>Bacteria</taxon>
        <taxon>Bacillati</taxon>
        <taxon>Bacillota</taxon>
        <taxon>Clostridia</taxon>
        <taxon>Eubacteriales</taxon>
        <taxon>Proteiniborus</taxon>
    </lineage>
</organism>
<dbReference type="EMBL" id="FNQE01000001">
    <property type="protein sequence ID" value="SDY43196.1"/>
    <property type="molecule type" value="Genomic_DNA"/>
</dbReference>
<dbReference type="Proteomes" id="UP000198625">
    <property type="component" value="Unassembled WGS sequence"/>
</dbReference>
<proteinExistence type="predicted"/>
<accession>A0A1H3JTF4</accession>
<dbReference type="RefSeq" id="WP_091725497.1">
    <property type="nucleotide sequence ID" value="NZ_FNQE01000001.1"/>
</dbReference>
<evidence type="ECO:0000313" key="2">
    <source>
        <dbReference type="Proteomes" id="UP000198625"/>
    </source>
</evidence>
<reference evidence="1 2" key="1">
    <citation type="submission" date="2016-10" db="EMBL/GenBank/DDBJ databases">
        <authorList>
            <person name="de Groot N.N."/>
        </authorList>
    </citation>
    <scope>NUCLEOTIDE SEQUENCE [LARGE SCALE GENOMIC DNA]</scope>
    <source>
        <strain evidence="1 2">DSM 21650</strain>
    </source>
</reference>
<evidence type="ECO:0008006" key="3">
    <source>
        <dbReference type="Google" id="ProtNLM"/>
    </source>
</evidence>
<protein>
    <recommendedName>
        <fullName evidence="3">Zinc-ribbon domain-containing protein</fullName>
    </recommendedName>
</protein>
<dbReference type="OrthoDB" id="1953818at2"/>
<sequence>MEQFNTLLEAAECAVTRCKSFRFATSNDSYEVKDLLVLAETSDNEDPIDEDSFYVVSPAGAIGLCEDGKDIDWLFLTVSSTDENLPTTLQTTSQINFCSKCGNRVILGTRFCGTCGKKIN</sequence>
<dbReference type="AlphaFoldDB" id="A0A1H3JTF4"/>
<name>A0A1H3JTF4_9FIRM</name>
<keyword evidence="2" id="KW-1185">Reference proteome</keyword>
<evidence type="ECO:0000313" key="1">
    <source>
        <dbReference type="EMBL" id="SDY43196.1"/>
    </source>
</evidence>
<gene>
    <name evidence="1" type="ORF">SAMN05660462_00012</name>
</gene>